<keyword evidence="3" id="KW-0805">Transcription regulation</keyword>
<dbReference type="InterPro" id="IPR015422">
    <property type="entry name" value="PyrdxlP-dep_Trfase_small"/>
</dbReference>
<dbReference type="GO" id="GO:0003677">
    <property type="term" value="F:DNA binding"/>
    <property type="evidence" value="ECO:0007669"/>
    <property type="project" value="UniProtKB-KW"/>
</dbReference>
<dbReference type="Gene3D" id="1.10.10.10">
    <property type="entry name" value="Winged helix-like DNA-binding domain superfamily/Winged helix DNA-binding domain"/>
    <property type="match status" value="1"/>
</dbReference>
<accession>A0A6N6W5S6</accession>
<dbReference type="PANTHER" id="PTHR46577">
    <property type="entry name" value="HTH-TYPE TRANSCRIPTIONAL REGULATORY PROTEIN GABR"/>
    <property type="match status" value="1"/>
</dbReference>
<dbReference type="Gene3D" id="3.40.640.10">
    <property type="entry name" value="Type I PLP-dependent aspartate aminotransferase-like (Major domain)"/>
    <property type="match status" value="1"/>
</dbReference>
<dbReference type="InterPro" id="IPR051446">
    <property type="entry name" value="HTH_trans_reg/aminotransferase"/>
</dbReference>
<keyword evidence="4" id="KW-0238">DNA-binding</keyword>
<dbReference type="Pfam" id="PF00392">
    <property type="entry name" value="GntR"/>
    <property type="match status" value="1"/>
</dbReference>
<evidence type="ECO:0000256" key="6">
    <source>
        <dbReference type="SAM" id="Coils"/>
    </source>
</evidence>
<keyword evidence="8" id="KW-0032">Aminotransferase</keyword>
<dbReference type="Gene3D" id="3.90.1150.10">
    <property type="entry name" value="Aspartate Aminotransferase, domain 1"/>
    <property type="match status" value="1"/>
</dbReference>
<organism evidence="8 9">
    <name type="scientific">Paraburkholderia madseniana</name>
    <dbReference type="NCBI Taxonomy" id="2599607"/>
    <lineage>
        <taxon>Bacteria</taxon>
        <taxon>Pseudomonadati</taxon>
        <taxon>Pseudomonadota</taxon>
        <taxon>Betaproteobacteria</taxon>
        <taxon>Burkholderiales</taxon>
        <taxon>Burkholderiaceae</taxon>
        <taxon>Paraburkholderia</taxon>
    </lineage>
</organism>
<evidence type="ECO:0000256" key="1">
    <source>
        <dbReference type="ARBA" id="ARBA00005384"/>
    </source>
</evidence>
<dbReference type="InterPro" id="IPR015424">
    <property type="entry name" value="PyrdxlP-dep_Trfase"/>
</dbReference>
<dbReference type="Pfam" id="PF00155">
    <property type="entry name" value="Aminotran_1_2"/>
    <property type="match status" value="1"/>
</dbReference>
<evidence type="ECO:0000256" key="2">
    <source>
        <dbReference type="ARBA" id="ARBA00022898"/>
    </source>
</evidence>
<name>A0A6N6W5S6_9BURK</name>
<dbReference type="SUPFAM" id="SSF46785">
    <property type="entry name" value="Winged helix' DNA-binding domain"/>
    <property type="match status" value="1"/>
</dbReference>
<dbReference type="AlphaFoldDB" id="A0A6N6W5S6"/>
<proteinExistence type="inferred from homology"/>
<dbReference type="OrthoDB" id="9804020at2"/>
<dbReference type="SMART" id="SM00345">
    <property type="entry name" value="HTH_GNTR"/>
    <property type="match status" value="1"/>
</dbReference>
<dbReference type="PROSITE" id="PS50949">
    <property type="entry name" value="HTH_GNTR"/>
    <property type="match status" value="1"/>
</dbReference>
<dbReference type="EMBL" id="VOSW01000099">
    <property type="protein sequence ID" value="KAE8755114.1"/>
    <property type="molecule type" value="Genomic_DNA"/>
</dbReference>
<comment type="caution">
    <text evidence="8">The sequence shown here is derived from an EMBL/GenBank/DDBJ whole genome shotgun (WGS) entry which is preliminary data.</text>
</comment>
<dbReference type="GO" id="GO:0030170">
    <property type="term" value="F:pyridoxal phosphate binding"/>
    <property type="evidence" value="ECO:0007669"/>
    <property type="project" value="InterPro"/>
</dbReference>
<protein>
    <submittedName>
        <fullName evidence="8">Aminotransferase class I/II-fold pyridoxal phosphate-dependent enzyme</fullName>
    </submittedName>
</protein>
<dbReference type="CDD" id="cd00609">
    <property type="entry name" value="AAT_like"/>
    <property type="match status" value="1"/>
</dbReference>
<keyword evidence="8" id="KW-0808">Transferase</keyword>
<feature type="coiled-coil region" evidence="6">
    <location>
        <begin position="357"/>
        <end position="384"/>
    </location>
</feature>
<feature type="domain" description="HTH gntR-type" evidence="7">
    <location>
        <begin position="1"/>
        <end position="69"/>
    </location>
</feature>
<sequence length="483" mass="53376">MKRYLQLAAEFENLIANGTLESGVRLPSVRQASSSYRVSPSTVFQAYYTLERRGLIVARPRSGYFIASRPALTKSLAIVSKRSIDEADGDSLVIRFMKAQRRCAHPGLGSSEPSAQLFPFGRISRSLTAATRRMASSRNALSAGKAEADLRRQIALRYIVTGVTVPIDEVVVTSGALDALILCLQVLTRPGDTIAIERPAFHAVQDAVQRLHLKAVEIPVDPHRGLDLGALAEALRQHPVRACWFMTTLHQPTGATLSDERKEALVRLLAKHGVPLIEDDVFRELHFGLTPAYPAKRFDSNGLVLHCGSFSKSLAPGLRLGWVAAGRYAARIEHARWLTMAPASVPVQCAIADYLEHGDYDRLLRKLRRELASLQTRMVAAVVRYFPQGTLVVRPPGGFFLWVELPEGVEAVQLFEMAEAHEIAIAPGAIFSCSREFRRHIRLNYGRPWTPDVEKEMHTLGMLARRALAEQGTAQHTGREGAD</sequence>
<evidence type="ECO:0000256" key="4">
    <source>
        <dbReference type="ARBA" id="ARBA00023125"/>
    </source>
</evidence>
<dbReference type="InterPro" id="IPR036390">
    <property type="entry name" value="WH_DNA-bd_sf"/>
</dbReference>
<dbReference type="Proteomes" id="UP000463700">
    <property type="component" value="Unassembled WGS sequence"/>
</dbReference>
<evidence type="ECO:0000256" key="3">
    <source>
        <dbReference type="ARBA" id="ARBA00023015"/>
    </source>
</evidence>
<dbReference type="InterPro" id="IPR015421">
    <property type="entry name" value="PyrdxlP-dep_Trfase_major"/>
</dbReference>
<comment type="similarity">
    <text evidence="1">In the C-terminal section; belongs to the class-I pyridoxal-phosphate-dependent aminotransferase family.</text>
</comment>
<keyword evidence="2" id="KW-0663">Pyridoxal phosphate</keyword>
<dbReference type="InterPro" id="IPR004839">
    <property type="entry name" value="Aminotransferase_I/II_large"/>
</dbReference>
<dbReference type="SUPFAM" id="SSF53383">
    <property type="entry name" value="PLP-dependent transferases"/>
    <property type="match status" value="1"/>
</dbReference>
<gene>
    <name evidence="8" type="ORF">FSO04_36135</name>
</gene>
<reference evidence="8 9" key="1">
    <citation type="journal article" date="2020" name="Int. J. Syst. Evol. Microbiol.">
        <title>Paraburkholderia madseniana sp. nov., a phenolic acid-degrading bacterium isolated from acidic forest soil.</title>
        <authorList>
            <person name="Wilhelm R.C."/>
            <person name="Murphy S.J.L."/>
            <person name="Feriancek N.M."/>
            <person name="Karasz D.C."/>
            <person name="DeRito C.M."/>
            <person name="Newman J.D."/>
            <person name="Buckley D.H."/>
        </authorList>
    </citation>
    <scope>NUCLEOTIDE SEQUENCE [LARGE SCALE GENOMIC DNA]</scope>
    <source>
        <strain evidence="8 9">RP11</strain>
    </source>
</reference>
<dbReference type="PANTHER" id="PTHR46577:SF2">
    <property type="entry name" value="TRANSCRIPTIONAL REGULATORY PROTEIN"/>
    <property type="match status" value="1"/>
</dbReference>
<dbReference type="InterPro" id="IPR036388">
    <property type="entry name" value="WH-like_DNA-bd_sf"/>
</dbReference>
<dbReference type="InterPro" id="IPR000524">
    <property type="entry name" value="Tscrpt_reg_HTH_GntR"/>
</dbReference>
<dbReference type="RefSeq" id="WP_154566291.1">
    <property type="nucleotide sequence ID" value="NZ_VOSW01000099.1"/>
</dbReference>
<dbReference type="CDD" id="cd07377">
    <property type="entry name" value="WHTH_GntR"/>
    <property type="match status" value="1"/>
</dbReference>
<evidence type="ECO:0000313" key="9">
    <source>
        <dbReference type="Proteomes" id="UP000463700"/>
    </source>
</evidence>
<dbReference type="GO" id="GO:0003700">
    <property type="term" value="F:DNA-binding transcription factor activity"/>
    <property type="evidence" value="ECO:0007669"/>
    <property type="project" value="InterPro"/>
</dbReference>
<evidence type="ECO:0000256" key="5">
    <source>
        <dbReference type="ARBA" id="ARBA00023163"/>
    </source>
</evidence>
<keyword evidence="6" id="KW-0175">Coiled coil</keyword>
<evidence type="ECO:0000313" key="8">
    <source>
        <dbReference type="EMBL" id="KAE8755114.1"/>
    </source>
</evidence>
<dbReference type="GO" id="GO:0008483">
    <property type="term" value="F:transaminase activity"/>
    <property type="evidence" value="ECO:0007669"/>
    <property type="project" value="UniProtKB-KW"/>
</dbReference>
<keyword evidence="5" id="KW-0804">Transcription</keyword>
<evidence type="ECO:0000259" key="7">
    <source>
        <dbReference type="PROSITE" id="PS50949"/>
    </source>
</evidence>